<name>A0A3M0Z520_9BACT</name>
<feature type="transmembrane region" description="Helical" evidence="1">
    <location>
        <begin position="592"/>
        <end position="612"/>
    </location>
</feature>
<evidence type="ECO:0000313" key="3">
    <source>
        <dbReference type="Proteomes" id="UP000269410"/>
    </source>
</evidence>
<accession>A0A3M0Z520</accession>
<evidence type="ECO:0008006" key="4">
    <source>
        <dbReference type="Google" id="ProtNLM"/>
    </source>
</evidence>
<reference evidence="2 3" key="1">
    <citation type="submission" date="2018-10" db="EMBL/GenBank/DDBJ databases">
        <title>Thermophilic Lithotrophy and Phototrophy in an Intertidal, Iron-rich, Geothermal Spring.</title>
        <authorList>
            <person name="Ward L.M."/>
            <person name="Idei A."/>
            <person name="Nakagawa M."/>
            <person name="Ueno Y."/>
            <person name="Fischer W."/>
            <person name="Mcglynn S.E."/>
        </authorList>
    </citation>
    <scope>NUCLEOTIDE SEQUENCE [LARGE SCALE GENOMIC DNA]</scope>
    <source>
        <strain evidence="2">J137</strain>
    </source>
</reference>
<gene>
    <name evidence="2" type="ORF">D6810_01515</name>
</gene>
<evidence type="ECO:0000313" key="2">
    <source>
        <dbReference type="EMBL" id="RMD77238.1"/>
    </source>
</evidence>
<keyword evidence="1" id="KW-0472">Membrane</keyword>
<dbReference type="Proteomes" id="UP000269410">
    <property type="component" value="Unassembled WGS sequence"/>
</dbReference>
<organism evidence="2 3">
    <name type="scientific">Candidatus Dojkabacteria bacterium</name>
    <dbReference type="NCBI Taxonomy" id="2099670"/>
    <lineage>
        <taxon>Bacteria</taxon>
        <taxon>Candidatus Dojkabacteria</taxon>
    </lineage>
</organism>
<keyword evidence="1" id="KW-0812">Transmembrane</keyword>
<protein>
    <recommendedName>
        <fullName evidence="4">Transglutaminase-like domain-containing protein</fullName>
    </recommendedName>
</protein>
<comment type="caution">
    <text evidence="2">The sequence shown here is derived from an EMBL/GenBank/DDBJ whole genome shotgun (WGS) entry which is preliminary data.</text>
</comment>
<dbReference type="AlphaFoldDB" id="A0A3M0Z520"/>
<dbReference type="EMBL" id="RFKV01000053">
    <property type="protein sequence ID" value="RMD77238.1"/>
    <property type="molecule type" value="Genomic_DNA"/>
</dbReference>
<sequence length="629" mass="73643">MRVMKKLQILIFVLFTLLVSISLHLRSVKLNALETMPKFLGIELVVDSNGLTKGDMYIDIENPNNSMLIDKYTVSLPFMGIDQVKAYLFNEIVKSNLLLQDSGHYNLEMDFDDKKMINIGRYLSIRIEFTTNKLFRESGSIREIYIPEIFKNASYTTKVLKIKIDKGFGKLLYHDPKILSKNEDLRFYYLETDKKKPILLVFGEDRIFDIKSAFTIQKTDQKTNKYIINLFGTYEKVVYRSLNIGDYGVINQFGNNYLIVHSNNGSNMIGEVEATLRLDEQKIFLSEVPKYDFFIDVDEPIYQEIKEIFSRNEVTFFEKFLDLNNLIKSKSGSSRSLKVNWETGREIWKKLTNPQSPLNSFEVCYIQISIAEMFGYKANMFYGYLLYPNYLEIDISNPHVWCSFSDGKEILVMDTFLENLTGVDYFNNFRFDRFTVGLAHPKFFYDPMLGLRNVLSENIKLQINPSKRDMSNFLNLDETTPSLIGQIITEDKTQSGKYFTGELYVDNPTDRFITFNDIRVNGKSEIANLYIHKDLKYSLIPKRLNKLKFHYLRELNPFFEGSKILDISIYDRSEKIVEASKSIYFERNPKSFYIIIILSINFFLVLTATVIYKKQKKNLLEYTSKFEKK</sequence>
<proteinExistence type="predicted"/>
<keyword evidence="1" id="KW-1133">Transmembrane helix</keyword>
<evidence type="ECO:0000256" key="1">
    <source>
        <dbReference type="SAM" id="Phobius"/>
    </source>
</evidence>